<proteinExistence type="predicted"/>
<evidence type="ECO:0000313" key="4">
    <source>
        <dbReference type="EMBL" id="TID29368.1"/>
    </source>
</evidence>
<dbReference type="Pfam" id="PF13358">
    <property type="entry name" value="DDE_3"/>
    <property type="match status" value="1"/>
</dbReference>
<dbReference type="OrthoDB" id="4022870at2759"/>
<dbReference type="EMBL" id="SELW01000321">
    <property type="protein sequence ID" value="TID29368.1"/>
    <property type="molecule type" value="Genomic_DNA"/>
</dbReference>
<reference evidence="4 5" key="1">
    <citation type="journal article" date="2019" name="Front. Genet.">
        <title>Whole-Genome Sequencing of the Opportunistic Yeast Pathogen Candida inconspicua Uncovers Its Hybrid Origin.</title>
        <authorList>
            <person name="Mixao V."/>
            <person name="Hansen A.P."/>
            <person name="Saus E."/>
            <person name="Boekhout T."/>
            <person name="Lass-Florl C."/>
            <person name="Gabaldon T."/>
        </authorList>
    </citation>
    <scope>NUCLEOTIDE SEQUENCE [LARGE SCALE GENOMIC DNA]</scope>
    <source>
        <strain evidence="4 5">CBS 180</strain>
    </source>
</reference>
<keyword evidence="5" id="KW-1185">Reference proteome</keyword>
<evidence type="ECO:0000256" key="1">
    <source>
        <dbReference type="SAM" id="Coils"/>
    </source>
</evidence>
<sequence length="588" mass="68600">MGDGIKTAWSKKGVTPVCNTEKGFSDSKQSITCIGAISIAGLLCMAVKTKDNISMLNTIENSNLTIDHSDLVSHLRLLKQKYPMMSNKLFECNDEGKCTAEAYGTRRLHFMSFLWNLMLKMKTIKNRYQHKYIYLDNASIHHGITVQEMVIFFNQSYGTEFELLYGFKYSPDLNPIELYWKLLRDRYRPLGSFDNIVDRLVNAASLIPIQRIKNCINHTEKMIRLVNSFEPLCISKFSELNVSKRPIDAYKNDPSFHLIKSFDEIGGKNELKSGMISGDLVLFHIGKFGNGFRVYFRLGNSRYSCAKTLFNDDMKEWLDSAERIPVEPSVIQTNEQIPSDGIRIQYIDYKSEIVTIMDKDGNKFATRFEKLIKVYPSEILEFYLEEKNKSLKILSRRRELAEQHKKLAHEKKRLRSEKATEVLNRKTERLLTKQRKLELAQKRQETKRIQQEEMAAVKKNIELDKIRRKQLKAMKTNQGMTHSKNQQKEVREQPSKTVDQKDDVTSTNLYIKKRKRDPINISSHASNILDTTKNEPEIQEIMNITKTRRRVRFVKEGEEQIIPLESFTRKYPEVLKAYYEQNPEVRQG</sequence>
<evidence type="ECO:0000259" key="3">
    <source>
        <dbReference type="Pfam" id="PF13358"/>
    </source>
</evidence>
<feature type="compositionally biased region" description="Basic and acidic residues" evidence="2">
    <location>
        <begin position="486"/>
        <end position="501"/>
    </location>
</feature>
<dbReference type="Gene3D" id="3.30.420.10">
    <property type="entry name" value="Ribonuclease H-like superfamily/Ribonuclease H"/>
    <property type="match status" value="1"/>
</dbReference>
<feature type="compositionally biased region" description="Polar residues" evidence="2">
    <location>
        <begin position="475"/>
        <end position="484"/>
    </location>
</feature>
<comment type="caution">
    <text evidence="4">The sequence shown here is derived from an EMBL/GenBank/DDBJ whole genome shotgun (WGS) entry which is preliminary data.</text>
</comment>
<protein>
    <recommendedName>
        <fullName evidence="3">Tc1-like transposase DDE domain-containing protein</fullName>
    </recommendedName>
</protein>
<dbReference type="AlphaFoldDB" id="A0A4T0X3I7"/>
<feature type="domain" description="Tc1-like transposase DDE" evidence="3">
    <location>
        <begin position="121"/>
        <end position="194"/>
    </location>
</feature>
<dbReference type="InterPro" id="IPR036397">
    <property type="entry name" value="RNaseH_sf"/>
</dbReference>
<keyword evidence="1" id="KW-0175">Coiled coil</keyword>
<gene>
    <name evidence="4" type="ORF">CANINC_002008</name>
</gene>
<dbReference type="InterPro" id="IPR038717">
    <property type="entry name" value="Tc1-like_DDE_dom"/>
</dbReference>
<evidence type="ECO:0000313" key="5">
    <source>
        <dbReference type="Proteomes" id="UP000307173"/>
    </source>
</evidence>
<evidence type="ECO:0000256" key="2">
    <source>
        <dbReference type="SAM" id="MobiDB-lite"/>
    </source>
</evidence>
<dbReference type="STRING" id="52247.A0A4T0X3I7"/>
<accession>A0A4T0X3I7</accession>
<dbReference type="Proteomes" id="UP000307173">
    <property type="component" value="Unassembled WGS sequence"/>
</dbReference>
<organism evidence="4 5">
    <name type="scientific">Pichia inconspicua</name>
    <dbReference type="NCBI Taxonomy" id="52247"/>
    <lineage>
        <taxon>Eukaryota</taxon>
        <taxon>Fungi</taxon>
        <taxon>Dikarya</taxon>
        <taxon>Ascomycota</taxon>
        <taxon>Saccharomycotina</taxon>
        <taxon>Pichiomycetes</taxon>
        <taxon>Pichiales</taxon>
        <taxon>Pichiaceae</taxon>
        <taxon>Pichia</taxon>
    </lineage>
</organism>
<dbReference type="GO" id="GO:0003676">
    <property type="term" value="F:nucleic acid binding"/>
    <property type="evidence" value="ECO:0007669"/>
    <property type="project" value="InterPro"/>
</dbReference>
<feature type="region of interest" description="Disordered" evidence="2">
    <location>
        <begin position="474"/>
        <end position="501"/>
    </location>
</feature>
<feature type="coiled-coil region" evidence="1">
    <location>
        <begin position="384"/>
        <end position="469"/>
    </location>
</feature>
<name>A0A4T0X3I7_9ASCO</name>